<sequence>MFWPLCENEPEYTSCKSIQAGDPLDKLKIESSKGRSRPRKKDELIELQTS</sequence>
<dbReference type="EMBL" id="HACG01035361">
    <property type="protein sequence ID" value="CEK82226.1"/>
    <property type="molecule type" value="Transcribed_RNA"/>
</dbReference>
<organism evidence="2">
    <name type="scientific">Arion vulgaris</name>
    <dbReference type="NCBI Taxonomy" id="1028688"/>
    <lineage>
        <taxon>Eukaryota</taxon>
        <taxon>Metazoa</taxon>
        <taxon>Spiralia</taxon>
        <taxon>Lophotrochozoa</taxon>
        <taxon>Mollusca</taxon>
        <taxon>Gastropoda</taxon>
        <taxon>Heterobranchia</taxon>
        <taxon>Euthyneura</taxon>
        <taxon>Panpulmonata</taxon>
        <taxon>Eupulmonata</taxon>
        <taxon>Stylommatophora</taxon>
        <taxon>Helicina</taxon>
        <taxon>Arionoidea</taxon>
        <taxon>Arionidae</taxon>
        <taxon>Arion</taxon>
    </lineage>
</organism>
<reference evidence="2" key="1">
    <citation type="submission" date="2014-12" db="EMBL/GenBank/DDBJ databases">
        <title>Insight into the proteome of Arion vulgaris.</title>
        <authorList>
            <person name="Aradska J."/>
            <person name="Bulat T."/>
            <person name="Smidak R."/>
            <person name="Sarate P."/>
            <person name="Gangsoo J."/>
            <person name="Sialana F."/>
            <person name="Bilban M."/>
            <person name="Lubec G."/>
        </authorList>
    </citation>
    <scope>NUCLEOTIDE SEQUENCE</scope>
    <source>
        <tissue evidence="2">Skin</tissue>
    </source>
</reference>
<protein>
    <submittedName>
        <fullName evidence="2">Uncharacterized protein</fullName>
    </submittedName>
</protein>
<accession>A0A0B7AQF8</accession>
<evidence type="ECO:0000313" key="2">
    <source>
        <dbReference type="EMBL" id="CEK82226.1"/>
    </source>
</evidence>
<dbReference type="AlphaFoldDB" id="A0A0B7AQF8"/>
<feature type="region of interest" description="Disordered" evidence="1">
    <location>
        <begin position="26"/>
        <end position="50"/>
    </location>
</feature>
<evidence type="ECO:0000256" key="1">
    <source>
        <dbReference type="SAM" id="MobiDB-lite"/>
    </source>
</evidence>
<proteinExistence type="predicted"/>
<gene>
    <name evidence="2" type="primary">ORF130288</name>
</gene>
<name>A0A0B7AQF8_9EUPU</name>